<sequence length="152" mass="16612">MASRPRKDALPFERGRRLGRFVAAQEGVYEQALAEIRCGAKRSHWMWFIFPQLAGLGNSAMAKRYGIADRAEAEAYLAHPLLGKRYAACVAALAGLGDSDPIGLFGAVDAMKLRSSLTLFEAASGDPLVGAALDRWFDGERDKETLALLDRR</sequence>
<organism evidence="1 2">
    <name type="scientific">Sphingopyxis flava</name>
    <dbReference type="NCBI Taxonomy" id="1507287"/>
    <lineage>
        <taxon>Bacteria</taxon>
        <taxon>Pseudomonadati</taxon>
        <taxon>Pseudomonadota</taxon>
        <taxon>Alphaproteobacteria</taxon>
        <taxon>Sphingomonadales</taxon>
        <taxon>Sphingomonadaceae</taxon>
        <taxon>Sphingopyxis</taxon>
    </lineage>
</organism>
<dbReference type="InterPro" id="IPR014937">
    <property type="entry name" value="DUF1810"/>
</dbReference>
<proteinExistence type="predicted"/>
<dbReference type="OrthoDB" id="9801870at2"/>
<dbReference type="PIRSF" id="PIRSF008546">
    <property type="entry name" value="UCP008546"/>
    <property type="match status" value="1"/>
</dbReference>
<gene>
    <name evidence="1" type="ORF">SAMN06295937_101657</name>
</gene>
<accession>A0A1T5DTT9</accession>
<dbReference type="Proteomes" id="UP000190044">
    <property type="component" value="Unassembled WGS sequence"/>
</dbReference>
<evidence type="ECO:0000313" key="1">
    <source>
        <dbReference type="EMBL" id="SKB75174.1"/>
    </source>
</evidence>
<name>A0A1T5DTT9_9SPHN</name>
<dbReference type="Gene3D" id="1.25.40.380">
    <property type="entry name" value="Protein of unknown function DUF1810"/>
    <property type="match status" value="1"/>
</dbReference>
<dbReference type="EMBL" id="FUYP01000016">
    <property type="protein sequence ID" value="SKB75174.1"/>
    <property type="molecule type" value="Genomic_DNA"/>
</dbReference>
<protein>
    <submittedName>
        <fullName evidence="1">Uncharacterized protein, DUF1810 family</fullName>
    </submittedName>
</protein>
<evidence type="ECO:0000313" key="2">
    <source>
        <dbReference type="Proteomes" id="UP000190044"/>
    </source>
</evidence>
<keyword evidence="2" id="KW-1185">Reference proteome</keyword>
<dbReference type="RefSeq" id="WP_079639241.1">
    <property type="nucleotide sequence ID" value="NZ_FUYP01000016.1"/>
</dbReference>
<dbReference type="SUPFAM" id="SSF140736">
    <property type="entry name" value="Rv1873-like"/>
    <property type="match status" value="1"/>
</dbReference>
<reference evidence="2" key="1">
    <citation type="submission" date="2017-02" db="EMBL/GenBank/DDBJ databases">
        <authorList>
            <person name="Varghese N."/>
            <person name="Submissions S."/>
        </authorList>
    </citation>
    <scope>NUCLEOTIDE SEQUENCE [LARGE SCALE GENOMIC DNA]</scope>
    <source>
        <strain evidence="2">R11H</strain>
    </source>
</reference>
<dbReference type="InterPro" id="IPR036287">
    <property type="entry name" value="Rv1873-like_sf"/>
</dbReference>
<dbReference type="Pfam" id="PF08837">
    <property type="entry name" value="DUF1810"/>
    <property type="match status" value="1"/>
</dbReference>
<dbReference type="AlphaFoldDB" id="A0A1T5DTT9"/>